<gene>
    <name evidence="2" type="ORF">PCOR1329_LOCUS34069</name>
</gene>
<comment type="caution">
    <text evidence="2">The sequence shown here is derived from an EMBL/GenBank/DDBJ whole genome shotgun (WGS) entry which is preliminary data.</text>
</comment>
<feature type="non-terminal residue" evidence="2">
    <location>
        <position position="75"/>
    </location>
</feature>
<feature type="non-terminal residue" evidence="2">
    <location>
        <position position="1"/>
    </location>
</feature>
<dbReference type="EMBL" id="CAUYUJ010014193">
    <property type="protein sequence ID" value="CAK0838033.1"/>
    <property type="molecule type" value="Genomic_DNA"/>
</dbReference>
<feature type="region of interest" description="Disordered" evidence="1">
    <location>
        <begin position="1"/>
        <end position="75"/>
    </location>
</feature>
<dbReference type="Proteomes" id="UP001189429">
    <property type="component" value="Unassembled WGS sequence"/>
</dbReference>
<evidence type="ECO:0000256" key="1">
    <source>
        <dbReference type="SAM" id="MobiDB-lite"/>
    </source>
</evidence>
<name>A0ABN9SZW7_9DINO</name>
<evidence type="ECO:0000313" key="3">
    <source>
        <dbReference type="Proteomes" id="UP001189429"/>
    </source>
</evidence>
<feature type="compositionally biased region" description="Basic residues" evidence="1">
    <location>
        <begin position="1"/>
        <end position="11"/>
    </location>
</feature>
<reference evidence="2" key="1">
    <citation type="submission" date="2023-10" db="EMBL/GenBank/DDBJ databases">
        <authorList>
            <person name="Chen Y."/>
            <person name="Shah S."/>
            <person name="Dougan E. K."/>
            <person name="Thang M."/>
            <person name="Chan C."/>
        </authorList>
    </citation>
    <scope>NUCLEOTIDE SEQUENCE [LARGE SCALE GENOMIC DNA]</scope>
</reference>
<evidence type="ECO:0000313" key="2">
    <source>
        <dbReference type="EMBL" id="CAK0838033.1"/>
    </source>
</evidence>
<accession>A0ABN9SZW7</accession>
<keyword evidence="3" id="KW-1185">Reference proteome</keyword>
<sequence length="75" mass="8702">RRRSMTKRIMRRTSSLSQPLAPRTATAAIQTGAAMTRDPTRLPRPRAGRPPPPWTRAYPTRPPPTRRPPRRRRPR</sequence>
<feature type="compositionally biased region" description="Pro residues" evidence="1">
    <location>
        <begin position="48"/>
        <end position="66"/>
    </location>
</feature>
<organism evidence="2 3">
    <name type="scientific">Prorocentrum cordatum</name>
    <dbReference type="NCBI Taxonomy" id="2364126"/>
    <lineage>
        <taxon>Eukaryota</taxon>
        <taxon>Sar</taxon>
        <taxon>Alveolata</taxon>
        <taxon>Dinophyceae</taxon>
        <taxon>Prorocentrales</taxon>
        <taxon>Prorocentraceae</taxon>
        <taxon>Prorocentrum</taxon>
    </lineage>
</organism>
<proteinExistence type="predicted"/>
<protein>
    <submittedName>
        <fullName evidence="2">Uncharacterized protein</fullName>
    </submittedName>
</protein>